<proteinExistence type="predicted"/>
<evidence type="ECO:0000313" key="4">
    <source>
        <dbReference type="Proteomes" id="UP000886891"/>
    </source>
</evidence>
<evidence type="ECO:0000256" key="2">
    <source>
        <dbReference type="SAM" id="SignalP"/>
    </source>
</evidence>
<keyword evidence="1" id="KW-1133">Transmembrane helix</keyword>
<keyword evidence="1" id="KW-0812">Transmembrane</keyword>
<keyword evidence="2" id="KW-0732">Signal</keyword>
<evidence type="ECO:0000256" key="1">
    <source>
        <dbReference type="SAM" id="Phobius"/>
    </source>
</evidence>
<accession>A0A9D1NCW4</accession>
<dbReference type="PROSITE" id="PS51257">
    <property type="entry name" value="PROKAR_LIPOPROTEIN"/>
    <property type="match status" value="1"/>
</dbReference>
<protein>
    <submittedName>
        <fullName evidence="3">Uncharacterized protein</fullName>
    </submittedName>
</protein>
<evidence type="ECO:0000313" key="3">
    <source>
        <dbReference type="EMBL" id="HIV00808.1"/>
    </source>
</evidence>
<feature type="signal peptide" evidence="2">
    <location>
        <begin position="1"/>
        <end position="27"/>
    </location>
</feature>
<gene>
    <name evidence="3" type="ORF">IAB14_06830</name>
</gene>
<comment type="caution">
    <text evidence="3">The sequence shown here is derived from an EMBL/GenBank/DDBJ whole genome shotgun (WGS) entry which is preliminary data.</text>
</comment>
<reference evidence="3" key="1">
    <citation type="submission" date="2020-10" db="EMBL/GenBank/DDBJ databases">
        <authorList>
            <person name="Gilroy R."/>
        </authorList>
    </citation>
    <scope>NUCLEOTIDE SEQUENCE</scope>
    <source>
        <strain evidence="3">23406</strain>
    </source>
</reference>
<feature type="chain" id="PRO_5039468681" evidence="2">
    <location>
        <begin position="28"/>
        <end position="272"/>
    </location>
</feature>
<dbReference type="AlphaFoldDB" id="A0A9D1NCW4"/>
<feature type="transmembrane region" description="Helical" evidence="1">
    <location>
        <begin position="242"/>
        <end position="264"/>
    </location>
</feature>
<dbReference type="EMBL" id="DVOH01000056">
    <property type="protein sequence ID" value="HIV00808.1"/>
    <property type="molecule type" value="Genomic_DNA"/>
</dbReference>
<sequence>MSLVRRVALPIVLLAVALALIACPVAASRQAPAFAESAAVDEVPTAEIAFNNLNLSSGGLYRSLSVRFDRSAAIGRYGATADEKIDLALARIAALAAANGFQTSAQTDGVEIVTERYDSLTDYYIASGATGYDPPSSDSGAKVEKKGFFNIYTTSTQTVFADISDTSLIGVVRGYVLDAGVTPDDLRYVYNYGTKYAKTTIDSNATEIYYDRSLGIYVHEVRMNPDGTDFVFEIRQTVPNAALWYGLVLGIFLLAAALALAVYLGRKRHQRI</sequence>
<organism evidence="3 4">
    <name type="scientific">Candidatus Stercoripulliclostridium merdipullorum</name>
    <dbReference type="NCBI Taxonomy" id="2840952"/>
    <lineage>
        <taxon>Bacteria</taxon>
        <taxon>Bacillati</taxon>
        <taxon>Bacillota</taxon>
        <taxon>Clostridia</taxon>
        <taxon>Eubacteriales</taxon>
        <taxon>Candidatus Stercoripulliclostridium</taxon>
    </lineage>
</organism>
<name>A0A9D1NCW4_9FIRM</name>
<keyword evidence="1" id="KW-0472">Membrane</keyword>
<reference evidence="3" key="2">
    <citation type="journal article" date="2021" name="PeerJ">
        <title>Extensive microbial diversity within the chicken gut microbiome revealed by metagenomics and culture.</title>
        <authorList>
            <person name="Gilroy R."/>
            <person name="Ravi A."/>
            <person name="Getino M."/>
            <person name="Pursley I."/>
            <person name="Horton D.L."/>
            <person name="Alikhan N.F."/>
            <person name="Baker D."/>
            <person name="Gharbi K."/>
            <person name="Hall N."/>
            <person name="Watson M."/>
            <person name="Adriaenssens E.M."/>
            <person name="Foster-Nyarko E."/>
            <person name="Jarju S."/>
            <person name="Secka A."/>
            <person name="Antonio M."/>
            <person name="Oren A."/>
            <person name="Chaudhuri R.R."/>
            <person name="La Ragione R."/>
            <person name="Hildebrand F."/>
            <person name="Pallen M.J."/>
        </authorList>
    </citation>
    <scope>NUCLEOTIDE SEQUENCE</scope>
    <source>
        <strain evidence="3">23406</strain>
    </source>
</reference>
<dbReference type="Proteomes" id="UP000886891">
    <property type="component" value="Unassembled WGS sequence"/>
</dbReference>